<dbReference type="EMBL" id="JAGSXH010000043">
    <property type="protein sequence ID" value="MBS2964168.1"/>
    <property type="molecule type" value="Genomic_DNA"/>
</dbReference>
<evidence type="ECO:0000256" key="8">
    <source>
        <dbReference type="ARBA" id="ARBA00022842"/>
    </source>
</evidence>
<keyword evidence="4" id="KW-0597">Phosphoprotein</keyword>
<feature type="domain" description="GAF" evidence="11">
    <location>
        <begin position="225"/>
        <end position="371"/>
    </location>
</feature>
<dbReference type="CDD" id="cd16917">
    <property type="entry name" value="HATPase_UhpB-NarQ-NarX-like"/>
    <property type="match status" value="1"/>
</dbReference>
<dbReference type="GO" id="GO:0070483">
    <property type="term" value="P:detection of hypoxia"/>
    <property type="evidence" value="ECO:0007669"/>
    <property type="project" value="UniProtKB-ARBA"/>
</dbReference>
<evidence type="ECO:0000256" key="9">
    <source>
        <dbReference type="ARBA" id="ARBA00023004"/>
    </source>
</evidence>
<keyword evidence="9" id="KW-0408">Iron</keyword>
<comment type="cofactor">
    <cofactor evidence="1">
        <name>Mg(2+)</name>
        <dbReference type="ChEBI" id="CHEBI:18420"/>
    </cofactor>
</comment>
<keyword evidence="3" id="KW-0963">Cytoplasm</keyword>
<dbReference type="Pfam" id="PF07730">
    <property type="entry name" value="HisKA_3"/>
    <property type="match status" value="1"/>
</dbReference>
<keyword evidence="7" id="KW-0418">Kinase</keyword>
<dbReference type="GO" id="GO:0005524">
    <property type="term" value="F:ATP binding"/>
    <property type="evidence" value="ECO:0007669"/>
    <property type="project" value="UniProtKB-ARBA"/>
</dbReference>
<dbReference type="SMART" id="SM00387">
    <property type="entry name" value="HATPase_c"/>
    <property type="match status" value="1"/>
</dbReference>
<protein>
    <submittedName>
        <fullName evidence="13">GAF domain-containing protein</fullName>
    </submittedName>
</protein>
<evidence type="ECO:0000313" key="14">
    <source>
        <dbReference type="Proteomes" id="UP000677913"/>
    </source>
</evidence>
<dbReference type="PANTHER" id="PTHR24421:SF56">
    <property type="entry name" value="OXYGEN SENSOR HISTIDINE KINASE RESPONSE REGULATOR DOST"/>
    <property type="match status" value="1"/>
</dbReference>
<dbReference type="GO" id="GO:0020037">
    <property type="term" value="F:heme binding"/>
    <property type="evidence" value="ECO:0007669"/>
    <property type="project" value="UniProtKB-ARBA"/>
</dbReference>
<keyword evidence="14" id="KW-1185">Reference proteome</keyword>
<evidence type="ECO:0000256" key="10">
    <source>
        <dbReference type="ARBA" id="ARBA00023012"/>
    </source>
</evidence>
<dbReference type="InterPro" id="IPR011712">
    <property type="entry name" value="Sig_transdc_His_kin_sub3_dim/P"/>
</dbReference>
<keyword evidence="6" id="KW-0479">Metal-binding</keyword>
<dbReference type="GO" id="GO:0000155">
    <property type="term" value="F:phosphorelay sensor kinase activity"/>
    <property type="evidence" value="ECO:0007669"/>
    <property type="project" value="InterPro"/>
</dbReference>
<keyword evidence="10" id="KW-0902">Two-component regulatory system</keyword>
<dbReference type="Gene3D" id="1.20.5.1930">
    <property type="match status" value="1"/>
</dbReference>
<evidence type="ECO:0000256" key="1">
    <source>
        <dbReference type="ARBA" id="ARBA00001946"/>
    </source>
</evidence>
<evidence type="ECO:0000256" key="6">
    <source>
        <dbReference type="ARBA" id="ARBA00022723"/>
    </source>
</evidence>
<dbReference type="SMART" id="SM00065">
    <property type="entry name" value="GAF"/>
    <property type="match status" value="2"/>
</dbReference>
<dbReference type="AlphaFoldDB" id="A0A8J7WKU7"/>
<evidence type="ECO:0000256" key="2">
    <source>
        <dbReference type="ARBA" id="ARBA00001971"/>
    </source>
</evidence>
<dbReference type="Gene3D" id="3.30.565.10">
    <property type="entry name" value="Histidine kinase-like ATPase, C-terminal domain"/>
    <property type="match status" value="1"/>
</dbReference>
<dbReference type="InterPro" id="IPR029016">
    <property type="entry name" value="GAF-like_dom_sf"/>
</dbReference>
<dbReference type="InterPro" id="IPR036890">
    <property type="entry name" value="HATPase_C_sf"/>
</dbReference>
<accession>A0A8J7WKU7</accession>
<name>A0A8J7WKU7_9ACTN</name>
<reference evidence="13" key="1">
    <citation type="submission" date="2021-04" db="EMBL/GenBank/DDBJ databases">
        <title>Genome based classification of Actinospica acidithermotolerans sp. nov., an actinobacterium isolated from an Indonesian hot spring.</title>
        <authorList>
            <person name="Kusuma A.B."/>
            <person name="Putra K.E."/>
            <person name="Nafisah S."/>
            <person name="Loh J."/>
            <person name="Nouioui I."/>
            <person name="Goodfellow M."/>
        </authorList>
    </citation>
    <scope>NUCLEOTIDE SEQUENCE</scope>
    <source>
        <strain evidence="13">DSM 45618</strain>
    </source>
</reference>
<dbReference type="InterPro" id="IPR050482">
    <property type="entry name" value="Sensor_HK_TwoCompSys"/>
</dbReference>
<evidence type="ECO:0000313" key="13">
    <source>
        <dbReference type="EMBL" id="MBS2964168.1"/>
    </source>
</evidence>
<evidence type="ECO:0000256" key="4">
    <source>
        <dbReference type="ARBA" id="ARBA00022553"/>
    </source>
</evidence>
<evidence type="ECO:0000256" key="7">
    <source>
        <dbReference type="ARBA" id="ARBA00022777"/>
    </source>
</evidence>
<dbReference type="GO" id="GO:0070025">
    <property type="term" value="F:carbon monoxide binding"/>
    <property type="evidence" value="ECO:0007669"/>
    <property type="project" value="UniProtKB-ARBA"/>
</dbReference>
<evidence type="ECO:0000259" key="12">
    <source>
        <dbReference type="SMART" id="SM00387"/>
    </source>
</evidence>
<keyword evidence="5" id="KW-0808">Transferase</keyword>
<sequence>MTVADQLGDEVARILPTLRIDELLDELQMRLASVRSARDRVRQLLEAVVGIGSGLDLEQALGRIAQAAATLVDAQYGALGVLGEDRRRLSRFITVGLTPEQIRAIGPYPEGHGLLGELIRRPEPLRTDDLAQHPNSYGFPANHPPMHSFLGVPIRVRDEVFGNLYMTEKRGGVPFDADDEAVLTALAAAAGVAIDNARLYDEARRREAWLEMTAELTRGLLSGEDVDDVLASFAQRVRGFATADLAVIALPSSETGELLVVAADGNGAERLRGVALDVEETLLGAVYKTARAEVLADVRTEARAGGLVPEIEFGPVLAVPLGTAGQVRGALALARVAGAPAFDTTVFGLTTDLAVQAAVVLELAERRHDSELLSLYADRDRIGRDLHDLAIQRLFATSMSLQGAYKITQKPAVARRIAQAVADLDDTIKVIRSTIFALHAHEEDLEDAPSVRAQVMEVCEQAAVALGFTPGVRFTGPVDHLVGAEIAEHLLAVLREALSNAARHARGSRVDVDLSADTSSVALSVADDGVGIGPGARRSGLANLRERAQQLGGMFTAEPRAGGGTVLTWKVPKKLEGAKSAQNA</sequence>
<dbReference type="Pfam" id="PF13185">
    <property type="entry name" value="GAF_2"/>
    <property type="match status" value="2"/>
</dbReference>
<dbReference type="GO" id="GO:0016020">
    <property type="term" value="C:membrane"/>
    <property type="evidence" value="ECO:0007669"/>
    <property type="project" value="InterPro"/>
</dbReference>
<dbReference type="SUPFAM" id="SSF55781">
    <property type="entry name" value="GAF domain-like"/>
    <property type="match status" value="2"/>
</dbReference>
<organism evidence="13 14">
    <name type="scientific">Actinocrinis puniceicyclus</name>
    <dbReference type="NCBI Taxonomy" id="977794"/>
    <lineage>
        <taxon>Bacteria</taxon>
        <taxon>Bacillati</taxon>
        <taxon>Actinomycetota</taxon>
        <taxon>Actinomycetes</taxon>
        <taxon>Catenulisporales</taxon>
        <taxon>Actinospicaceae</taxon>
        <taxon>Actinocrinis</taxon>
    </lineage>
</organism>
<dbReference type="GO" id="GO:0019825">
    <property type="term" value="F:oxygen binding"/>
    <property type="evidence" value="ECO:0007669"/>
    <property type="project" value="UniProtKB-ARBA"/>
</dbReference>
<evidence type="ECO:0000256" key="3">
    <source>
        <dbReference type="ARBA" id="ARBA00022490"/>
    </source>
</evidence>
<dbReference type="InterPro" id="IPR003018">
    <property type="entry name" value="GAF"/>
</dbReference>
<dbReference type="Pfam" id="PF02518">
    <property type="entry name" value="HATPase_c"/>
    <property type="match status" value="1"/>
</dbReference>
<evidence type="ECO:0000256" key="5">
    <source>
        <dbReference type="ARBA" id="ARBA00022679"/>
    </source>
</evidence>
<comment type="cofactor">
    <cofactor evidence="2">
        <name>heme</name>
        <dbReference type="ChEBI" id="CHEBI:30413"/>
    </cofactor>
</comment>
<gene>
    <name evidence="13" type="ORF">KGA66_14005</name>
</gene>
<proteinExistence type="predicted"/>
<dbReference type="SUPFAM" id="SSF55874">
    <property type="entry name" value="ATPase domain of HSP90 chaperone/DNA topoisomerase II/histidine kinase"/>
    <property type="match status" value="1"/>
</dbReference>
<dbReference type="Proteomes" id="UP000677913">
    <property type="component" value="Unassembled WGS sequence"/>
</dbReference>
<feature type="domain" description="GAF" evidence="11">
    <location>
        <begin position="56"/>
        <end position="204"/>
    </location>
</feature>
<keyword evidence="8" id="KW-0460">Magnesium</keyword>
<comment type="caution">
    <text evidence="13">The sequence shown here is derived from an EMBL/GenBank/DDBJ whole genome shotgun (WGS) entry which is preliminary data.</text>
</comment>
<dbReference type="Gene3D" id="3.30.450.40">
    <property type="match status" value="2"/>
</dbReference>
<dbReference type="InterPro" id="IPR003594">
    <property type="entry name" value="HATPase_dom"/>
</dbReference>
<dbReference type="GO" id="GO:0070026">
    <property type="term" value="F:nitric oxide binding"/>
    <property type="evidence" value="ECO:0007669"/>
    <property type="project" value="UniProtKB-ARBA"/>
</dbReference>
<dbReference type="PANTHER" id="PTHR24421">
    <property type="entry name" value="NITRATE/NITRITE SENSOR PROTEIN NARX-RELATED"/>
    <property type="match status" value="1"/>
</dbReference>
<dbReference type="GO" id="GO:0019826">
    <property type="term" value="F:oxygen sensor activity"/>
    <property type="evidence" value="ECO:0007669"/>
    <property type="project" value="UniProtKB-ARBA"/>
</dbReference>
<feature type="domain" description="Histidine kinase/HSP90-like ATPase" evidence="12">
    <location>
        <begin position="485"/>
        <end position="575"/>
    </location>
</feature>
<dbReference type="GO" id="GO:0046983">
    <property type="term" value="F:protein dimerization activity"/>
    <property type="evidence" value="ECO:0007669"/>
    <property type="project" value="InterPro"/>
</dbReference>
<dbReference type="GO" id="GO:0000287">
    <property type="term" value="F:magnesium ion binding"/>
    <property type="evidence" value="ECO:0007669"/>
    <property type="project" value="UniProtKB-ARBA"/>
</dbReference>
<dbReference type="FunFam" id="3.30.450.40:FF:000052">
    <property type="entry name" value="Oxygen sensor histidine kinase response regulator DevS/DosS"/>
    <property type="match status" value="1"/>
</dbReference>
<evidence type="ECO:0000259" key="11">
    <source>
        <dbReference type="SMART" id="SM00065"/>
    </source>
</evidence>